<dbReference type="EMBL" id="QGMY01000011">
    <property type="protein sequence ID" value="PWR70613.1"/>
    <property type="molecule type" value="Genomic_DNA"/>
</dbReference>
<keyword evidence="1" id="KW-0472">Membrane</keyword>
<feature type="transmembrane region" description="Helical" evidence="1">
    <location>
        <begin position="129"/>
        <end position="145"/>
    </location>
</feature>
<dbReference type="AlphaFoldDB" id="A0A2V2N5Q6"/>
<organism evidence="2 3">
    <name type="scientific">Methanospirillum lacunae</name>
    <dbReference type="NCBI Taxonomy" id="668570"/>
    <lineage>
        <taxon>Archaea</taxon>
        <taxon>Methanobacteriati</taxon>
        <taxon>Methanobacteriota</taxon>
        <taxon>Stenosarchaea group</taxon>
        <taxon>Methanomicrobia</taxon>
        <taxon>Methanomicrobiales</taxon>
        <taxon>Methanospirillaceae</taxon>
        <taxon>Methanospirillum</taxon>
    </lineage>
</organism>
<evidence type="ECO:0008006" key="4">
    <source>
        <dbReference type="Google" id="ProtNLM"/>
    </source>
</evidence>
<keyword evidence="1" id="KW-1133">Transmembrane helix</keyword>
<evidence type="ECO:0000313" key="3">
    <source>
        <dbReference type="Proteomes" id="UP000245657"/>
    </source>
</evidence>
<feature type="transmembrane region" description="Helical" evidence="1">
    <location>
        <begin position="100"/>
        <end position="120"/>
    </location>
</feature>
<accession>A0A2V2N5Q6</accession>
<keyword evidence="1" id="KW-0812">Transmembrane</keyword>
<dbReference type="InterPro" id="IPR018650">
    <property type="entry name" value="STSV1_Orf64"/>
</dbReference>
<feature type="transmembrane region" description="Helical" evidence="1">
    <location>
        <begin position="216"/>
        <end position="239"/>
    </location>
</feature>
<feature type="transmembrane region" description="Helical" evidence="1">
    <location>
        <begin position="151"/>
        <end position="169"/>
    </location>
</feature>
<feature type="transmembrane region" description="Helical" evidence="1">
    <location>
        <begin position="72"/>
        <end position="94"/>
    </location>
</feature>
<dbReference type="Proteomes" id="UP000245657">
    <property type="component" value="Unassembled WGS sequence"/>
</dbReference>
<evidence type="ECO:0000313" key="2">
    <source>
        <dbReference type="EMBL" id="PWR70613.1"/>
    </source>
</evidence>
<dbReference type="RefSeq" id="WP_109969726.1">
    <property type="nucleotide sequence ID" value="NZ_CP176093.1"/>
</dbReference>
<feature type="transmembrane region" description="Helical" evidence="1">
    <location>
        <begin position="176"/>
        <end position="204"/>
    </location>
</feature>
<sequence length="475" mass="54097">MESGNLPFFSGKNAITPLIIVGILVAIYVIGMGILVTLIHSLYLTTHDLAIFEQSFWTTIHQGEFFSNTVDTIYHCSFGAHNSPILFLLLPLYLIFQSPLFLLLISTVLLGLAAIPLYYISRRYLSERFSYLIVFIYLLSPAIHGINLYNFSTICFVPLLVFLCWYGLISDRWKMYLIAGLLLIIVREDVALMAAMIGLYGIFFSENRSGTFRTCHIILIICAICFAALSMAVIIPYFAPASTLSSQYTHNLIENLPLYGKQRIVLFAETFAPSLFIPFAAPEVLLVGLFQFLEVFLSPTYSFLDLQYHYPGMFQPIIILATLYGLFRINKRLHLDQKENWPRYIGYALLVGSIISFVVVSPFVAYATIIPDYLDQAHSEKFQLLDTITSHLPGDAAIVTQDNVIPHLAQRKEAYQYGYHPDADYVIIETKTGYANYFEADIRKYQNWTPLIKKNEVIVLSNPQKPELRNFLLEL</sequence>
<dbReference type="OrthoDB" id="44002at2157"/>
<feature type="transmembrane region" description="Helical" evidence="1">
    <location>
        <begin position="308"/>
        <end position="327"/>
    </location>
</feature>
<dbReference type="GeneID" id="97547660"/>
<evidence type="ECO:0000256" key="1">
    <source>
        <dbReference type="SAM" id="Phobius"/>
    </source>
</evidence>
<protein>
    <recommendedName>
        <fullName evidence="4">DUF2079 domain-containing protein</fullName>
    </recommendedName>
</protein>
<name>A0A2V2N5Q6_9EURY</name>
<proteinExistence type="predicted"/>
<feature type="transmembrane region" description="Helical" evidence="1">
    <location>
        <begin position="15"/>
        <end position="39"/>
    </location>
</feature>
<reference evidence="2 3" key="1">
    <citation type="submission" date="2018-05" db="EMBL/GenBank/DDBJ databases">
        <title>Draft genome of Methanospirillum lacunae Ki8-1.</title>
        <authorList>
            <person name="Dueholm M.S."/>
            <person name="Nielsen P.H."/>
            <person name="Bakmann L.F."/>
            <person name="Otzen D.E."/>
        </authorList>
    </citation>
    <scope>NUCLEOTIDE SEQUENCE [LARGE SCALE GENOMIC DNA]</scope>
    <source>
        <strain evidence="2 3">Ki8-1</strain>
    </source>
</reference>
<dbReference type="Pfam" id="PF09852">
    <property type="entry name" value="DUF2079"/>
    <property type="match status" value="1"/>
</dbReference>
<feature type="transmembrane region" description="Helical" evidence="1">
    <location>
        <begin position="271"/>
        <end position="293"/>
    </location>
</feature>
<comment type="caution">
    <text evidence="2">The sequence shown here is derived from an EMBL/GenBank/DDBJ whole genome shotgun (WGS) entry which is preliminary data.</text>
</comment>
<feature type="transmembrane region" description="Helical" evidence="1">
    <location>
        <begin position="347"/>
        <end position="369"/>
    </location>
</feature>
<keyword evidence="3" id="KW-1185">Reference proteome</keyword>
<gene>
    <name evidence="2" type="ORF">DK846_14575</name>
</gene>